<evidence type="ECO:0000313" key="1">
    <source>
        <dbReference type="EMBL" id="MDV2475680.1"/>
    </source>
</evidence>
<proteinExistence type="predicted"/>
<organism evidence="1 2">
    <name type="scientific">Rhodococcus zopfii</name>
    <dbReference type="NCBI Taxonomy" id="43772"/>
    <lineage>
        <taxon>Bacteria</taxon>
        <taxon>Bacillati</taxon>
        <taxon>Actinomycetota</taxon>
        <taxon>Actinomycetes</taxon>
        <taxon>Mycobacteriales</taxon>
        <taxon>Nocardiaceae</taxon>
        <taxon>Rhodococcus</taxon>
    </lineage>
</organism>
<keyword evidence="2" id="KW-1185">Reference proteome</keyword>
<gene>
    <name evidence="1" type="ORF">F8M49_10375</name>
</gene>
<dbReference type="SUPFAM" id="SSF54909">
    <property type="entry name" value="Dimeric alpha+beta barrel"/>
    <property type="match status" value="1"/>
</dbReference>
<dbReference type="EMBL" id="WBMO01000001">
    <property type="protein sequence ID" value="MDV2475680.1"/>
    <property type="molecule type" value="Genomic_DNA"/>
</dbReference>
<name>A0ABU3WNV9_9NOCA</name>
<evidence type="ECO:0000313" key="2">
    <source>
        <dbReference type="Proteomes" id="UP001275440"/>
    </source>
</evidence>
<dbReference type="Gene3D" id="3.30.70.100">
    <property type="match status" value="1"/>
</dbReference>
<comment type="caution">
    <text evidence="1">The sequence shown here is derived from an EMBL/GenBank/DDBJ whole genome shotgun (WGS) entry which is preliminary data.</text>
</comment>
<sequence length="180" mass="19902">MRTALPRLARCAGRTAQLLAGQRLHLPAGNKGRTMTFADGTSAVIYRETVADRAEPTDPVILVVEFRLRGVRGRGHALFRAESLLNTPLFAGFPGFVSKLWLTADEAGRYRGFYQWDGAASARDYVQALWWALALVSDRSSIRYRVLPGLVRDDVLSAAAGQRWNTDTGAGVWWQLSHVS</sequence>
<protein>
    <submittedName>
        <fullName evidence="1">YdhR family protein</fullName>
    </submittedName>
</protein>
<accession>A0ABU3WNV9</accession>
<dbReference type="Proteomes" id="UP001275440">
    <property type="component" value="Unassembled WGS sequence"/>
</dbReference>
<dbReference type="InterPro" id="IPR011008">
    <property type="entry name" value="Dimeric_a/b-barrel"/>
</dbReference>
<reference evidence="1 2" key="1">
    <citation type="submission" date="2019-10" db="EMBL/GenBank/DDBJ databases">
        <title>Draft Genome Assembly of Rhodococcus zopfii DSM44189.</title>
        <authorList>
            <person name="Sutton J.M."/>
            <person name="Akob D.M."/>
            <person name="Bushman T.J."/>
        </authorList>
    </citation>
    <scope>NUCLEOTIDE SEQUENCE [LARGE SCALE GENOMIC DNA]</scope>
    <source>
        <strain evidence="1 2">DSM 44189</strain>
    </source>
</reference>